<gene>
    <name evidence="1" type="ORF">A11Q_2152</name>
</gene>
<sequence>MQKQLVATILIVFMPFLFVSCVSSILKDKPPTFSSEITLKDPSSPFTRTRTSVFPSWKSSQSGNVISIVSDCNENSPATLSSLHQLIESSLESPQIISEENITIQDRPSLLKVVNAQLDGYPIEVRSVSFRKKSCGYVSSLSGKKGTLEADRASFEQFLNNLSFK</sequence>
<dbReference type="STRING" id="1184267.A11Q_2152"/>
<dbReference type="OrthoDB" id="5512605at2"/>
<dbReference type="EMBL" id="CP003537">
    <property type="protein sequence ID" value="AGH96368.1"/>
    <property type="molecule type" value="Genomic_DNA"/>
</dbReference>
<dbReference type="Gene3D" id="3.40.1000.10">
    <property type="entry name" value="Mog1/PsbP, alpha/beta/alpha sandwich"/>
    <property type="match status" value="1"/>
</dbReference>
<dbReference type="KEGG" id="bex:A11Q_2152"/>
<name>M4VAW7_9BACT</name>
<evidence type="ECO:0000313" key="2">
    <source>
        <dbReference type="Proteomes" id="UP000012040"/>
    </source>
</evidence>
<dbReference type="RefSeq" id="WP_015470858.1">
    <property type="nucleotide sequence ID" value="NC_020813.1"/>
</dbReference>
<evidence type="ECO:0000313" key="1">
    <source>
        <dbReference type="EMBL" id="AGH96368.1"/>
    </source>
</evidence>
<reference evidence="1 2" key="1">
    <citation type="journal article" date="2013" name="ISME J.">
        <title>By their genes ye shall know them: genomic signatures of predatory bacteria.</title>
        <authorList>
            <person name="Pasternak Z."/>
            <person name="Pietrokovski S."/>
            <person name="Rotem O."/>
            <person name="Gophna U."/>
            <person name="Lurie-Weinberger M.N."/>
            <person name="Jurkevitch E."/>
        </authorList>
    </citation>
    <scope>NUCLEOTIDE SEQUENCE [LARGE SCALE GENOMIC DNA]</scope>
    <source>
        <strain evidence="1 2">JSS</strain>
    </source>
</reference>
<dbReference type="PROSITE" id="PS51257">
    <property type="entry name" value="PROKAR_LIPOPROTEIN"/>
    <property type="match status" value="1"/>
</dbReference>
<accession>M4VAW7</accession>
<protein>
    <submittedName>
        <fullName evidence="1">Uncharacterized protein</fullName>
    </submittedName>
</protein>
<keyword evidence="2" id="KW-1185">Reference proteome</keyword>
<dbReference type="HOGENOM" id="CLU_1607636_0_0_7"/>
<dbReference type="Proteomes" id="UP000012040">
    <property type="component" value="Chromosome"/>
</dbReference>
<organism evidence="1 2">
    <name type="scientific">Pseudobdellovibrio exovorus JSS</name>
    <dbReference type="NCBI Taxonomy" id="1184267"/>
    <lineage>
        <taxon>Bacteria</taxon>
        <taxon>Pseudomonadati</taxon>
        <taxon>Bdellovibrionota</taxon>
        <taxon>Bdellovibrionia</taxon>
        <taxon>Bdellovibrionales</taxon>
        <taxon>Pseudobdellovibrionaceae</taxon>
        <taxon>Pseudobdellovibrio</taxon>
    </lineage>
</organism>
<dbReference type="AlphaFoldDB" id="M4VAW7"/>
<dbReference type="PATRIC" id="fig|1184267.3.peg.2179"/>
<dbReference type="eggNOG" id="ENOG5032J52">
    <property type="taxonomic scope" value="Bacteria"/>
</dbReference>
<proteinExistence type="predicted"/>